<sequence>MMHSFPFINASDVELLLFTTSSSCNVLAYVSENKEHRRLNSASPKTRISRVS</sequence>
<dbReference type="EMBL" id="GBXM01062633">
    <property type="protein sequence ID" value="JAH45944.1"/>
    <property type="molecule type" value="Transcribed_RNA"/>
</dbReference>
<organism evidence="1">
    <name type="scientific">Anguilla anguilla</name>
    <name type="common">European freshwater eel</name>
    <name type="synonym">Muraena anguilla</name>
    <dbReference type="NCBI Taxonomy" id="7936"/>
    <lineage>
        <taxon>Eukaryota</taxon>
        <taxon>Metazoa</taxon>
        <taxon>Chordata</taxon>
        <taxon>Craniata</taxon>
        <taxon>Vertebrata</taxon>
        <taxon>Euteleostomi</taxon>
        <taxon>Actinopterygii</taxon>
        <taxon>Neopterygii</taxon>
        <taxon>Teleostei</taxon>
        <taxon>Anguilliformes</taxon>
        <taxon>Anguillidae</taxon>
        <taxon>Anguilla</taxon>
    </lineage>
</organism>
<proteinExistence type="predicted"/>
<reference evidence="1" key="1">
    <citation type="submission" date="2014-11" db="EMBL/GenBank/DDBJ databases">
        <authorList>
            <person name="Amaro Gonzalez C."/>
        </authorList>
    </citation>
    <scope>NUCLEOTIDE SEQUENCE</scope>
</reference>
<protein>
    <submittedName>
        <fullName evidence="1">Uncharacterized protein</fullName>
    </submittedName>
</protein>
<accession>A0A0E9SX60</accession>
<dbReference type="AlphaFoldDB" id="A0A0E9SX60"/>
<evidence type="ECO:0000313" key="1">
    <source>
        <dbReference type="EMBL" id="JAH45944.1"/>
    </source>
</evidence>
<reference evidence="1" key="2">
    <citation type="journal article" date="2015" name="Fish Shellfish Immunol.">
        <title>Early steps in the European eel (Anguilla anguilla)-Vibrio vulnificus interaction in the gills: Role of the RtxA13 toxin.</title>
        <authorList>
            <person name="Callol A."/>
            <person name="Pajuelo D."/>
            <person name="Ebbesson L."/>
            <person name="Teles M."/>
            <person name="MacKenzie S."/>
            <person name="Amaro C."/>
        </authorList>
    </citation>
    <scope>NUCLEOTIDE SEQUENCE</scope>
</reference>
<name>A0A0E9SX60_ANGAN</name>